<reference evidence="2" key="2">
    <citation type="submission" date="2021-04" db="EMBL/GenBank/DDBJ databases">
        <authorList>
            <person name="Gilroy R."/>
        </authorList>
    </citation>
    <scope>NUCLEOTIDE SEQUENCE</scope>
    <source>
        <strain evidence="2">CHK165-2605</strain>
    </source>
</reference>
<dbReference type="CDD" id="cd00093">
    <property type="entry name" value="HTH_XRE"/>
    <property type="match status" value="1"/>
</dbReference>
<dbReference type="Proteomes" id="UP000823895">
    <property type="component" value="Unassembled WGS sequence"/>
</dbReference>
<reference evidence="2" key="1">
    <citation type="journal article" date="2021" name="PeerJ">
        <title>Extensive microbial diversity within the chicken gut microbiome revealed by metagenomics and culture.</title>
        <authorList>
            <person name="Gilroy R."/>
            <person name="Ravi A."/>
            <person name="Getino M."/>
            <person name="Pursley I."/>
            <person name="Horton D.L."/>
            <person name="Alikhan N.F."/>
            <person name="Baker D."/>
            <person name="Gharbi K."/>
            <person name="Hall N."/>
            <person name="Watson M."/>
            <person name="Adriaenssens E.M."/>
            <person name="Foster-Nyarko E."/>
            <person name="Jarju S."/>
            <person name="Secka A."/>
            <person name="Antonio M."/>
            <person name="Oren A."/>
            <person name="Chaudhuri R.R."/>
            <person name="La Ragione R."/>
            <person name="Hildebrand F."/>
            <person name="Pallen M.J."/>
        </authorList>
    </citation>
    <scope>NUCLEOTIDE SEQUENCE</scope>
    <source>
        <strain evidence="2">CHK165-2605</strain>
    </source>
</reference>
<dbReference type="EMBL" id="DWWI01000149">
    <property type="protein sequence ID" value="HJC43385.1"/>
    <property type="molecule type" value="Genomic_DNA"/>
</dbReference>
<evidence type="ECO:0000313" key="2">
    <source>
        <dbReference type="EMBL" id="HJC43385.1"/>
    </source>
</evidence>
<comment type="caution">
    <text evidence="2">The sequence shown here is derived from an EMBL/GenBank/DDBJ whole genome shotgun (WGS) entry which is preliminary data.</text>
</comment>
<sequence>MRINDTKFDLALANSGLTIGQAADRAGISRQRYTTILNQKRVTPQAAGKIAKGVGVTVEQIIEAEN</sequence>
<proteinExistence type="predicted"/>
<accession>A0A9D2P5S1</accession>
<dbReference type="Gene3D" id="1.10.260.40">
    <property type="entry name" value="lambda repressor-like DNA-binding domains"/>
    <property type="match status" value="1"/>
</dbReference>
<gene>
    <name evidence="2" type="ORF">H9756_06855</name>
</gene>
<dbReference type="GO" id="GO:0003677">
    <property type="term" value="F:DNA binding"/>
    <property type="evidence" value="ECO:0007669"/>
    <property type="project" value="InterPro"/>
</dbReference>
<dbReference type="AlphaFoldDB" id="A0A9D2P5S1"/>
<organism evidence="2 3">
    <name type="scientific">Candidatus Mediterraneibacter gallistercoris</name>
    <dbReference type="NCBI Taxonomy" id="2838671"/>
    <lineage>
        <taxon>Bacteria</taxon>
        <taxon>Bacillati</taxon>
        <taxon>Bacillota</taxon>
        <taxon>Clostridia</taxon>
        <taxon>Lachnospirales</taxon>
        <taxon>Lachnospiraceae</taxon>
        <taxon>Mediterraneibacter</taxon>
    </lineage>
</organism>
<dbReference type="PROSITE" id="PS50943">
    <property type="entry name" value="HTH_CROC1"/>
    <property type="match status" value="1"/>
</dbReference>
<evidence type="ECO:0000313" key="3">
    <source>
        <dbReference type="Proteomes" id="UP000823895"/>
    </source>
</evidence>
<dbReference type="SUPFAM" id="SSF47413">
    <property type="entry name" value="lambda repressor-like DNA-binding domains"/>
    <property type="match status" value="1"/>
</dbReference>
<name>A0A9D2P5S1_9FIRM</name>
<protein>
    <submittedName>
        <fullName evidence="2">Helix-turn-helix transcriptional regulator</fullName>
    </submittedName>
</protein>
<dbReference type="InterPro" id="IPR001387">
    <property type="entry name" value="Cro/C1-type_HTH"/>
</dbReference>
<dbReference type="Pfam" id="PF01381">
    <property type="entry name" value="HTH_3"/>
    <property type="match status" value="1"/>
</dbReference>
<feature type="domain" description="HTH cro/C1-type" evidence="1">
    <location>
        <begin position="16"/>
        <end position="61"/>
    </location>
</feature>
<dbReference type="SMART" id="SM00530">
    <property type="entry name" value="HTH_XRE"/>
    <property type="match status" value="1"/>
</dbReference>
<evidence type="ECO:0000259" key="1">
    <source>
        <dbReference type="PROSITE" id="PS50943"/>
    </source>
</evidence>
<dbReference type="InterPro" id="IPR010982">
    <property type="entry name" value="Lambda_DNA-bd_dom_sf"/>
</dbReference>